<reference evidence="5 6" key="1">
    <citation type="submission" date="2024-06" db="EMBL/GenBank/DDBJ databases">
        <title>Sorghum-associated microbial communities from plants grown in Nebraska, USA.</title>
        <authorList>
            <person name="Schachtman D."/>
        </authorList>
    </citation>
    <scope>NUCLEOTIDE SEQUENCE [LARGE SCALE GENOMIC DNA]</scope>
    <source>
        <strain evidence="5 6">2814</strain>
    </source>
</reference>
<dbReference type="InterPro" id="IPR000873">
    <property type="entry name" value="AMP-dep_synth/lig_dom"/>
</dbReference>
<evidence type="ECO:0000313" key="6">
    <source>
        <dbReference type="Proteomes" id="UP001549313"/>
    </source>
</evidence>
<proteinExistence type="inferred from homology"/>
<dbReference type="PROSITE" id="PS00455">
    <property type="entry name" value="AMP_BINDING"/>
    <property type="match status" value="1"/>
</dbReference>
<dbReference type="Pfam" id="PF00501">
    <property type="entry name" value="AMP-binding"/>
    <property type="match status" value="1"/>
</dbReference>
<dbReference type="RefSeq" id="WP_354090197.1">
    <property type="nucleotide sequence ID" value="NZ_JBEPTF010000005.1"/>
</dbReference>
<dbReference type="NCBIfam" id="NF009233">
    <property type="entry name" value="PRK12583.1"/>
    <property type="match status" value="1"/>
</dbReference>
<dbReference type="EC" id="6.2.1.-" evidence="5"/>
<gene>
    <name evidence="5" type="ORF">ABIE19_003184</name>
</gene>
<dbReference type="CDD" id="cd05917">
    <property type="entry name" value="FACL_like_2"/>
    <property type="match status" value="1"/>
</dbReference>
<accession>A0ABV2RG52</accession>
<evidence type="ECO:0000259" key="3">
    <source>
        <dbReference type="Pfam" id="PF00501"/>
    </source>
</evidence>
<name>A0ABV2RG52_9CAUL</name>
<sequence length="562" mass="61774">MESHVQGSRQPALLDHTIGAALAQAADRWGDREAVVCTAQDVRLTWAELNRRAGDFASGLLASGLRPGDRIGIWSMNRVEWIITQFAAARAGLILTTINPAYRLDELEYALKKVGCRALVLSPPFKTSDYPTLIRTLAPELDRASPAGLNARRLPDLKLVIQMESPTLAGALGFDAVEALGRDVGPDSLRAVEAVLTCHDPINIQFTSGTTGRPKGVTLSHHNILNNGYMAGAAMAITPDDRICTPVPLYHCFGMVLSVMAALSHGSAMIFPGEGFDPLATLQAAAAERCTALYGVPTMFIAELEHPRFAEFDLTRLRTGIMAGSPCPIEVMRKVIDRMHMRDITIGYGMTETSPLSFQSGGDDPLERRVSTVGRIHPHVECKIVDAEGAVLPYGRPGELCTRGYSVMIGYWNDPEQTAASIDADGWMHSGDLATFDEEGYCQIVGRLKDMIIRGGENLYPREIEEYLYRHPKIQDVQVFGVPDDRYGEQVCAWVMLIEGETMDREELLEFCRGEISHQKLPHYVRFTRDFPLTVTGKIQKFAMRDAMIAELQAEAAAQPAG</sequence>
<keyword evidence="2 5" id="KW-0436">Ligase</keyword>
<dbReference type="InterPro" id="IPR020845">
    <property type="entry name" value="AMP-binding_CS"/>
</dbReference>
<dbReference type="Gene3D" id="3.30.300.30">
    <property type="match status" value="1"/>
</dbReference>
<keyword evidence="6" id="KW-1185">Reference proteome</keyword>
<dbReference type="SUPFAM" id="SSF56801">
    <property type="entry name" value="Acetyl-CoA synthetase-like"/>
    <property type="match status" value="1"/>
</dbReference>
<dbReference type="GO" id="GO:0016874">
    <property type="term" value="F:ligase activity"/>
    <property type="evidence" value="ECO:0007669"/>
    <property type="project" value="UniProtKB-KW"/>
</dbReference>
<dbReference type="EMBL" id="JBEPTF010000005">
    <property type="protein sequence ID" value="MET4685233.1"/>
    <property type="molecule type" value="Genomic_DNA"/>
</dbReference>
<dbReference type="PANTHER" id="PTHR43201">
    <property type="entry name" value="ACYL-COA SYNTHETASE"/>
    <property type="match status" value="1"/>
</dbReference>
<evidence type="ECO:0000256" key="1">
    <source>
        <dbReference type="ARBA" id="ARBA00006432"/>
    </source>
</evidence>
<dbReference type="InterPro" id="IPR045851">
    <property type="entry name" value="AMP-bd_C_sf"/>
</dbReference>
<dbReference type="InterPro" id="IPR042099">
    <property type="entry name" value="ANL_N_sf"/>
</dbReference>
<dbReference type="Pfam" id="PF13193">
    <property type="entry name" value="AMP-binding_C"/>
    <property type="match status" value="1"/>
</dbReference>
<dbReference type="Gene3D" id="3.40.50.12780">
    <property type="entry name" value="N-terminal domain of ligase-like"/>
    <property type="match status" value="1"/>
</dbReference>
<comment type="similarity">
    <text evidence="1">Belongs to the ATP-dependent AMP-binding enzyme family.</text>
</comment>
<feature type="domain" description="AMP-binding enzyme C-terminal" evidence="4">
    <location>
        <begin position="463"/>
        <end position="538"/>
    </location>
</feature>
<protein>
    <submittedName>
        <fullName evidence="5">Fatty-acyl-CoA synthase</fullName>
        <ecNumber evidence="5">6.2.1.-</ecNumber>
    </submittedName>
</protein>
<evidence type="ECO:0000259" key="4">
    <source>
        <dbReference type="Pfam" id="PF13193"/>
    </source>
</evidence>
<organism evidence="5 6">
    <name type="scientific">Brevundimonas faecalis</name>
    <dbReference type="NCBI Taxonomy" id="947378"/>
    <lineage>
        <taxon>Bacteria</taxon>
        <taxon>Pseudomonadati</taxon>
        <taxon>Pseudomonadota</taxon>
        <taxon>Alphaproteobacteria</taxon>
        <taxon>Caulobacterales</taxon>
        <taxon>Caulobacteraceae</taxon>
        <taxon>Brevundimonas</taxon>
    </lineage>
</organism>
<evidence type="ECO:0000256" key="2">
    <source>
        <dbReference type="ARBA" id="ARBA00022598"/>
    </source>
</evidence>
<dbReference type="InterPro" id="IPR025110">
    <property type="entry name" value="AMP-bd_C"/>
</dbReference>
<feature type="domain" description="AMP-dependent synthetase/ligase" evidence="3">
    <location>
        <begin position="23"/>
        <end position="412"/>
    </location>
</feature>
<dbReference type="PANTHER" id="PTHR43201:SF5">
    <property type="entry name" value="MEDIUM-CHAIN ACYL-COA LIGASE ACSF2, MITOCHONDRIAL"/>
    <property type="match status" value="1"/>
</dbReference>
<evidence type="ECO:0000313" key="5">
    <source>
        <dbReference type="EMBL" id="MET4685233.1"/>
    </source>
</evidence>
<dbReference type="Proteomes" id="UP001549313">
    <property type="component" value="Unassembled WGS sequence"/>
</dbReference>
<comment type="caution">
    <text evidence="5">The sequence shown here is derived from an EMBL/GenBank/DDBJ whole genome shotgun (WGS) entry which is preliminary data.</text>
</comment>